<proteinExistence type="predicted"/>
<dbReference type="Gene3D" id="2.40.50.140">
    <property type="entry name" value="Nucleic acid-binding proteins"/>
    <property type="match status" value="1"/>
</dbReference>
<dbReference type="Proteomes" id="UP000185999">
    <property type="component" value="Unassembled WGS sequence"/>
</dbReference>
<evidence type="ECO:0000256" key="3">
    <source>
        <dbReference type="RuleBase" id="RU000408"/>
    </source>
</evidence>
<dbReference type="InterPro" id="IPR011129">
    <property type="entry name" value="CSD"/>
</dbReference>
<dbReference type="PROSITE" id="PS51857">
    <property type="entry name" value="CSD_2"/>
    <property type="match status" value="1"/>
</dbReference>
<feature type="domain" description="CSD" evidence="4">
    <location>
        <begin position="75"/>
        <end position="139"/>
    </location>
</feature>
<evidence type="ECO:0000256" key="2">
    <source>
        <dbReference type="ARBA" id="ARBA00022490"/>
    </source>
</evidence>
<dbReference type="CDD" id="cd04458">
    <property type="entry name" value="CSP_CDS"/>
    <property type="match status" value="1"/>
</dbReference>
<dbReference type="SUPFAM" id="SSF50249">
    <property type="entry name" value="Nucleic acid-binding proteins"/>
    <property type="match status" value="1"/>
</dbReference>
<dbReference type="AlphaFoldDB" id="A0A1N7LQD0"/>
<dbReference type="STRING" id="619304.SAMN05421760_104247"/>
<dbReference type="GO" id="GO:0005829">
    <property type="term" value="C:cytosol"/>
    <property type="evidence" value="ECO:0007669"/>
    <property type="project" value="UniProtKB-ARBA"/>
</dbReference>
<dbReference type="PANTHER" id="PTHR11544">
    <property type="entry name" value="COLD SHOCK DOMAIN CONTAINING PROTEINS"/>
    <property type="match status" value="1"/>
</dbReference>
<dbReference type="FunFam" id="2.40.50.140:FF:000006">
    <property type="entry name" value="Cold shock protein CspC"/>
    <property type="match status" value="1"/>
</dbReference>
<dbReference type="PROSITE" id="PS00352">
    <property type="entry name" value="CSD_1"/>
    <property type="match status" value="1"/>
</dbReference>
<dbReference type="SMART" id="SM00357">
    <property type="entry name" value="CSP"/>
    <property type="match status" value="1"/>
</dbReference>
<dbReference type="GO" id="GO:0003676">
    <property type="term" value="F:nucleic acid binding"/>
    <property type="evidence" value="ECO:0007669"/>
    <property type="project" value="InterPro"/>
</dbReference>
<sequence length="140" mass="15550">MLRIQGECALTMGESCIYLPQLEITNYIYVSHFDVLSLVLVLFSISSINSSSVKGLIKKRRLQLLMNLQDIIMSTTTGTVKWFNEDKGFGFIEQENGPDVFAHFRAIAGDGFKTLAEGQKVEFTVTQGQKGPQAENIVAI</sequence>
<organism evidence="5 6">
    <name type="scientific">Neptunomonas antarctica</name>
    <dbReference type="NCBI Taxonomy" id="619304"/>
    <lineage>
        <taxon>Bacteria</taxon>
        <taxon>Pseudomonadati</taxon>
        <taxon>Pseudomonadota</taxon>
        <taxon>Gammaproteobacteria</taxon>
        <taxon>Oceanospirillales</taxon>
        <taxon>Oceanospirillaceae</taxon>
        <taxon>Neptunomonas</taxon>
    </lineage>
</organism>
<keyword evidence="6" id="KW-1185">Reference proteome</keyword>
<dbReference type="InterPro" id="IPR012340">
    <property type="entry name" value="NA-bd_OB-fold"/>
</dbReference>
<gene>
    <name evidence="5" type="ORF">SAMN05421760_104247</name>
</gene>
<dbReference type="Pfam" id="PF00313">
    <property type="entry name" value="CSD"/>
    <property type="match status" value="1"/>
</dbReference>
<evidence type="ECO:0000256" key="1">
    <source>
        <dbReference type="ARBA" id="ARBA00004496"/>
    </source>
</evidence>
<dbReference type="InterPro" id="IPR019844">
    <property type="entry name" value="CSD_CS"/>
</dbReference>
<dbReference type="InterPro" id="IPR002059">
    <property type="entry name" value="CSP_DNA-bd"/>
</dbReference>
<keyword evidence="2" id="KW-0963">Cytoplasm</keyword>
<dbReference type="InterPro" id="IPR050181">
    <property type="entry name" value="Cold_shock_domain"/>
</dbReference>
<name>A0A1N7LQD0_9GAMM</name>
<dbReference type="PRINTS" id="PR00050">
    <property type="entry name" value="COLDSHOCK"/>
</dbReference>
<reference evidence="6" key="1">
    <citation type="submission" date="2017-01" db="EMBL/GenBank/DDBJ databases">
        <authorList>
            <person name="Varghese N."/>
            <person name="Submissions S."/>
        </authorList>
    </citation>
    <scope>NUCLEOTIDE SEQUENCE [LARGE SCALE GENOMIC DNA]</scope>
    <source>
        <strain evidence="6">DSM 22306</strain>
    </source>
</reference>
<protein>
    <submittedName>
        <fullName evidence="5">Cold shock protein, CspA family</fullName>
    </submittedName>
</protein>
<evidence type="ECO:0000313" key="6">
    <source>
        <dbReference type="Proteomes" id="UP000185999"/>
    </source>
</evidence>
<comment type="subcellular location">
    <subcellularLocation>
        <location evidence="1 3">Cytoplasm</location>
    </subcellularLocation>
</comment>
<accession>A0A1N7LQD0</accession>
<evidence type="ECO:0000259" key="4">
    <source>
        <dbReference type="PROSITE" id="PS51857"/>
    </source>
</evidence>
<dbReference type="Gene3D" id="6.20.370.130">
    <property type="match status" value="1"/>
</dbReference>
<dbReference type="EMBL" id="FTOE01000004">
    <property type="protein sequence ID" value="SIS76063.1"/>
    <property type="molecule type" value="Genomic_DNA"/>
</dbReference>
<evidence type="ECO:0000313" key="5">
    <source>
        <dbReference type="EMBL" id="SIS76063.1"/>
    </source>
</evidence>